<feature type="transmembrane region" description="Helical" evidence="7">
    <location>
        <begin position="540"/>
        <end position="559"/>
    </location>
</feature>
<feature type="transmembrane region" description="Helical" evidence="7">
    <location>
        <begin position="802"/>
        <end position="824"/>
    </location>
</feature>
<feature type="domain" description="MacB-like periplasmic core" evidence="9">
    <location>
        <begin position="545"/>
        <end position="772"/>
    </location>
</feature>
<evidence type="ECO:0000256" key="1">
    <source>
        <dbReference type="ARBA" id="ARBA00004651"/>
    </source>
</evidence>
<dbReference type="STRING" id="531814.SAMN04487944_10651"/>
<feature type="transmembrane region" description="Helical" evidence="7">
    <location>
        <begin position="902"/>
        <end position="924"/>
    </location>
</feature>
<dbReference type="Pfam" id="PF12704">
    <property type="entry name" value="MacB_PCD"/>
    <property type="match status" value="1"/>
</dbReference>
<evidence type="ECO:0000259" key="9">
    <source>
        <dbReference type="Pfam" id="PF12704"/>
    </source>
</evidence>
<comment type="subcellular location">
    <subcellularLocation>
        <location evidence="1">Cell membrane</location>
        <topology evidence="1">Multi-pass membrane protein</topology>
    </subcellularLocation>
</comment>
<sequence>MTIFMMLFRKMNKNRWLVISLLSGMMISTMLTSSLPIYKESILQRMLIKELDQFYMDTWKYPGSLSAKLSLSLHDDEEVTRYELLQQLDEYWEQQIIEERSFEIHEFIRERSTRHFSVRPVTDKESNSDSHQVDMVMRTNIEEHVDLVEGKYPSAAPVDGVYEGMVTEALLVQYDMELGDTFISENSIADGVKVKIVGIIEQKDLNDRYWTEPLSEYSKSIIINEQLFNEIVQQEIIPLSSASWLANVDYTKLSVASADLFLQKKQQIDNYYKQTIQGFTPTLLAAMDIFSQYKEKEERLSLLLLSLNIPLLVLVIFYVYMVSGLLVERQLPEMAVLRSRGASRKQIFLLYLIESVILACIAFTTGPFLGAFVTKILGSSDSFLSFVNRGDLNVSLSFTSFAYSGIAAVFVIIVNLVPMLLSMRVSIVDQKRDKARERKLSFWFRYGIDFILLGLGCYGLYHLNRKLETLLALETEGLEMNIDPILFVIPFVFITGLGLVLLRLYPYALHLVYRIGKNAWTPPFYSSLLQVSRRTKQYQLLMLFLILTVAIGIFSTSAARTLNDNMEEQIWYRNGSEIVLSQQWTVDPASLQDEEEQVRYIEPPYETFSKLEGIDSSARVFSKEDAYFWAEEGNGRAELMGIVTDEFGRTSWMKDGLLPHHFYEYLNVMATDPYAVLISDTLAKSLNVSEGDKIEVGWVGTEKLQVTVYGILDYFPSFNPNIPNPSQENADSMLIVGHLETIQNELGLEPYDVWVKLNKGMNKQAFIDQLTEKDIHLVGYKDTAAEIIQSRNDPFRLAMNGVMSFGFILSLCVTFFGFLLYWILSLQRRILQFGILRAMGITFRQMIAMLTLEQLLTSGVGIFVGMITGAVTSFLFVPMFQTVFNPSQIVPPFEVMIKGMDILILSIFILLMMMIALLTLGYYLKRIKIHQALRLGED</sequence>
<dbReference type="InterPro" id="IPR003838">
    <property type="entry name" value="ABC3_permease_C"/>
</dbReference>
<feature type="transmembrane region" description="Helical" evidence="7">
    <location>
        <begin position="855"/>
        <end position="877"/>
    </location>
</feature>
<feature type="transmembrane region" description="Helical" evidence="7">
    <location>
        <begin position="401"/>
        <end position="421"/>
    </location>
</feature>
<organism evidence="10 11">
    <name type="scientific">Gracilibacillus ureilyticus</name>
    <dbReference type="NCBI Taxonomy" id="531814"/>
    <lineage>
        <taxon>Bacteria</taxon>
        <taxon>Bacillati</taxon>
        <taxon>Bacillota</taxon>
        <taxon>Bacilli</taxon>
        <taxon>Bacillales</taxon>
        <taxon>Bacillaceae</taxon>
        <taxon>Gracilibacillus</taxon>
    </lineage>
</organism>
<keyword evidence="5 7" id="KW-0472">Membrane</keyword>
<dbReference type="GO" id="GO:0022857">
    <property type="term" value="F:transmembrane transporter activity"/>
    <property type="evidence" value="ECO:0007669"/>
    <property type="project" value="TreeGrafter"/>
</dbReference>
<dbReference type="EMBL" id="FOGL01000006">
    <property type="protein sequence ID" value="SER56091.1"/>
    <property type="molecule type" value="Genomic_DNA"/>
</dbReference>
<accession>A0A1H9Q6J9</accession>
<keyword evidence="2" id="KW-1003">Cell membrane</keyword>
<feature type="domain" description="ABC3 transporter permease C-terminal" evidence="8">
    <location>
        <begin position="311"/>
        <end position="414"/>
    </location>
</feature>
<dbReference type="AlphaFoldDB" id="A0A1H9Q6J9"/>
<dbReference type="PANTHER" id="PTHR30572">
    <property type="entry name" value="MEMBRANE COMPONENT OF TRANSPORTER-RELATED"/>
    <property type="match status" value="1"/>
</dbReference>
<protein>
    <submittedName>
        <fullName evidence="10">Putative ABC transport system permease protein</fullName>
    </submittedName>
</protein>
<proteinExistence type="inferred from homology"/>
<comment type="similarity">
    <text evidence="6">Belongs to the ABC-4 integral membrane protein family.</text>
</comment>
<evidence type="ECO:0000256" key="2">
    <source>
        <dbReference type="ARBA" id="ARBA00022475"/>
    </source>
</evidence>
<dbReference type="PANTHER" id="PTHR30572:SF4">
    <property type="entry name" value="ABC TRANSPORTER PERMEASE YTRF"/>
    <property type="match status" value="1"/>
</dbReference>
<dbReference type="InterPro" id="IPR050250">
    <property type="entry name" value="Macrolide_Exporter_MacB"/>
</dbReference>
<name>A0A1H9Q6J9_9BACI</name>
<evidence type="ECO:0000256" key="5">
    <source>
        <dbReference type="ARBA" id="ARBA00023136"/>
    </source>
</evidence>
<dbReference type="Pfam" id="PF02687">
    <property type="entry name" value="FtsX"/>
    <property type="match status" value="2"/>
</dbReference>
<dbReference type="Proteomes" id="UP000199687">
    <property type="component" value="Unassembled WGS sequence"/>
</dbReference>
<evidence type="ECO:0000256" key="3">
    <source>
        <dbReference type="ARBA" id="ARBA00022692"/>
    </source>
</evidence>
<feature type="transmembrane region" description="Helical" evidence="7">
    <location>
        <begin position="485"/>
        <end position="505"/>
    </location>
</feature>
<feature type="domain" description="ABC3 transporter permease C-terminal" evidence="8">
    <location>
        <begin position="806"/>
        <end position="927"/>
    </location>
</feature>
<feature type="transmembrane region" description="Helical" evidence="7">
    <location>
        <begin position="442"/>
        <end position="461"/>
    </location>
</feature>
<gene>
    <name evidence="10" type="ORF">SAMN04487944_10651</name>
</gene>
<feature type="transmembrane region" description="Helical" evidence="7">
    <location>
        <begin position="348"/>
        <end position="373"/>
    </location>
</feature>
<keyword evidence="3 7" id="KW-0812">Transmembrane</keyword>
<dbReference type="GO" id="GO:0005886">
    <property type="term" value="C:plasma membrane"/>
    <property type="evidence" value="ECO:0007669"/>
    <property type="project" value="UniProtKB-SubCell"/>
</dbReference>
<keyword evidence="11" id="KW-1185">Reference proteome</keyword>
<evidence type="ECO:0000259" key="8">
    <source>
        <dbReference type="Pfam" id="PF02687"/>
    </source>
</evidence>
<evidence type="ECO:0000313" key="10">
    <source>
        <dbReference type="EMBL" id="SER56091.1"/>
    </source>
</evidence>
<keyword evidence="4 7" id="KW-1133">Transmembrane helix</keyword>
<evidence type="ECO:0000256" key="6">
    <source>
        <dbReference type="ARBA" id="ARBA00038076"/>
    </source>
</evidence>
<dbReference type="RefSeq" id="WP_089740298.1">
    <property type="nucleotide sequence ID" value="NZ_FOGL01000006.1"/>
</dbReference>
<evidence type="ECO:0000313" key="11">
    <source>
        <dbReference type="Proteomes" id="UP000199687"/>
    </source>
</evidence>
<evidence type="ECO:0000256" key="7">
    <source>
        <dbReference type="SAM" id="Phobius"/>
    </source>
</evidence>
<dbReference type="OrthoDB" id="51951at2"/>
<dbReference type="InterPro" id="IPR025857">
    <property type="entry name" value="MacB_PCD"/>
</dbReference>
<reference evidence="10 11" key="1">
    <citation type="submission" date="2016-10" db="EMBL/GenBank/DDBJ databases">
        <authorList>
            <person name="de Groot N.N."/>
        </authorList>
    </citation>
    <scope>NUCLEOTIDE SEQUENCE [LARGE SCALE GENOMIC DNA]</scope>
    <source>
        <strain evidence="10 11">CGMCC 1.7727</strain>
    </source>
</reference>
<feature type="transmembrane region" description="Helical" evidence="7">
    <location>
        <begin position="302"/>
        <end position="327"/>
    </location>
</feature>
<evidence type="ECO:0000256" key="4">
    <source>
        <dbReference type="ARBA" id="ARBA00022989"/>
    </source>
</evidence>